<dbReference type="STRING" id="1290391.M7TMI9"/>
<protein>
    <submittedName>
        <fullName evidence="1">Putative cytochrome p450 monooxygenase protein</fullName>
    </submittedName>
</protein>
<keyword evidence="1" id="KW-0503">Monooxygenase</keyword>
<dbReference type="GO" id="GO:0004497">
    <property type="term" value="F:monooxygenase activity"/>
    <property type="evidence" value="ECO:0007669"/>
    <property type="project" value="UniProtKB-KW"/>
</dbReference>
<gene>
    <name evidence="1" type="ORF">BcDW1_6649</name>
</gene>
<proteinExistence type="predicted"/>
<sequence>MLPLIKWHIKRLQTAITSHPSQVPNADSTVPNSESWLSGHRAKNTEHEARYAAHKKYGPVIRIAPTESSINCLEDPDKKTVLSNLTRWMIPIGKSPLNEEADAAFHDDFCRSMADRALVTLQSEDSNETESYPTVYGHICQNPEASKPVSAD</sequence>
<dbReference type="Proteomes" id="UP000012045">
    <property type="component" value="Unassembled WGS sequence"/>
</dbReference>
<dbReference type="EMBL" id="KB707933">
    <property type="protein sequence ID" value="EMR84731.1"/>
    <property type="molecule type" value="Genomic_DNA"/>
</dbReference>
<dbReference type="HOGENOM" id="CLU_1767773_0_0_1"/>
<keyword evidence="1" id="KW-0560">Oxidoreductase</keyword>
<reference evidence="2" key="1">
    <citation type="journal article" date="2013" name="Genome Announc.">
        <title>Draft genome sequence of Botrytis cinerea BcDW1, inoculum for noble rot of grape berries.</title>
        <authorList>
            <person name="Blanco-Ulate B."/>
            <person name="Allen G."/>
            <person name="Powell A.L."/>
            <person name="Cantu D."/>
        </authorList>
    </citation>
    <scope>NUCLEOTIDE SEQUENCE [LARGE SCALE GENOMIC DNA]</scope>
    <source>
        <strain evidence="2">BcDW1</strain>
    </source>
</reference>
<accession>M7TMI9</accession>
<dbReference type="AlphaFoldDB" id="M7TMI9"/>
<dbReference type="OrthoDB" id="1470350at2759"/>
<evidence type="ECO:0000313" key="2">
    <source>
        <dbReference type="Proteomes" id="UP000012045"/>
    </source>
</evidence>
<name>M7TMI9_BOTF1</name>
<organism evidence="1 2">
    <name type="scientific">Botryotinia fuckeliana (strain BcDW1)</name>
    <name type="common">Noble rot fungus</name>
    <name type="synonym">Botrytis cinerea</name>
    <dbReference type="NCBI Taxonomy" id="1290391"/>
    <lineage>
        <taxon>Eukaryota</taxon>
        <taxon>Fungi</taxon>
        <taxon>Dikarya</taxon>
        <taxon>Ascomycota</taxon>
        <taxon>Pezizomycotina</taxon>
        <taxon>Leotiomycetes</taxon>
        <taxon>Helotiales</taxon>
        <taxon>Sclerotiniaceae</taxon>
        <taxon>Botrytis</taxon>
    </lineage>
</organism>
<evidence type="ECO:0000313" key="1">
    <source>
        <dbReference type="EMBL" id="EMR84731.1"/>
    </source>
</evidence>